<evidence type="ECO:0000313" key="1">
    <source>
        <dbReference type="EMBL" id="USR79426.1"/>
    </source>
</evidence>
<dbReference type="InterPro" id="IPR047990">
    <property type="entry name" value="DLW39-like"/>
</dbReference>
<dbReference type="NCBIfam" id="NF038356">
    <property type="entry name" value="actino_DLW39"/>
    <property type="match status" value="1"/>
</dbReference>
<dbReference type="RefSeq" id="WP_252673295.1">
    <property type="nucleotide sequence ID" value="NZ_CP099547.1"/>
</dbReference>
<reference evidence="1" key="1">
    <citation type="submission" date="2022-06" db="EMBL/GenBank/DDBJ databases">
        <title>Complete Genome Sequence of Arcanobacterium pinnipediorum strain DSM 28752 isolated from a harbour seal.</title>
        <authorList>
            <person name="Borowiak M."/>
            <person name="Kreitlow A."/>
            <person name="Alssahen M."/>
            <person name="Malorny B."/>
            <person name="Laemmler C."/>
            <person name="Prenger-Berninghoff E."/>
            <person name="Siebert U."/>
            <person name="Ploetz M."/>
            <person name="Abdulmawjood A."/>
        </authorList>
    </citation>
    <scope>NUCLEOTIDE SEQUENCE</scope>
    <source>
        <strain evidence="1">DSM 28752</strain>
    </source>
</reference>
<name>A0ABY5AJ11_9ACTO</name>
<dbReference type="EMBL" id="CP099547">
    <property type="protein sequence ID" value="USR79426.1"/>
    <property type="molecule type" value="Genomic_DNA"/>
</dbReference>
<protein>
    <submittedName>
        <fullName evidence="1">DLW-39 family protein</fullName>
    </submittedName>
</protein>
<evidence type="ECO:0000313" key="2">
    <source>
        <dbReference type="Proteomes" id="UP001056109"/>
    </source>
</evidence>
<sequence>MKKFVLVSLAIVGGYALFLKASQTMQLQATWNSVADPVE</sequence>
<organism evidence="1 2">
    <name type="scientific">Arcanobacterium pinnipediorum</name>
    <dbReference type="NCBI Taxonomy" id="1503041"/>
    <lineage>
        <taxon>Bacteria</taxon>
        <taxon>Bacillati</taxon>
        <taxon>Actinomycetota</taxon>
        <taxon>Actinomycetes</taxon>
        <taxon>Actinomycetales</taxon>
        <taxon>Actinomycetaceae</taxon>
        <taxon>Arcanobacterium</taxon>
    </lineage>
</organism>
<proteinExistence type="predicted"/>
<keyword evidence="2" id="KW-1185">Reference proteome</keyword>
<accession>A0ABY5AJ11</accession>
<gene>
    <name evidence="1" type="ORF">NG665_00045</name>
</gene>
<dbReference type="Proteomes" id="UP001056109">
    <property type="component" value="Chromosome"/>
</dbReference>